<dbReference type="InterPro" id="IPR001117">
    <property type="entry name" value="Cu-oxidase_2nd"/>
</dbReference>
<comment type="caution">
    <text evidence="6">The sequence shown here is derived from an EMBL/GenBank/DDBJ whole genome shotgun (WGS) entry which is preliminary data.</text>
</comment>
<feature type="transmembrane region" description="Helical" evidence="2">
    <location>
        <begin position="6"/>
        <end position="26"/>
    </location>
</feature>
<keyword evidence="7" id="KW-1185">Reference proteome</keyword>
<proteinExistence type="inferred from homology"/>
<reference evidence="6 7" key="1">
    <citation type="submission" date="2015-04" db="EMBL/GenBank/DDBJ databases">
        <title>The draft genome sequence of Fusarium langsethiae, a T-2/HT-2 mycotoxin producer.</title>
        <authorList>
            <person name="Lysoe E."/>
            <person name="Divon H.H."/>
            <person name="Terzi V."/>
            <person name="Orru L."/>
            <person name="Lamontanara A."/>
            <person name="Kolseth A.-K."/>
            <person name="Frandsen R.J."/>
            <person name="Nielsen K."/>
            <person name="Thrane U."/>
        </authorList>
    </citation>
    <scope>NUCLEOTIDE SEQUENCE [LARGE SCALE GENOMIC DNA]</scope>
    <source>
        <strain evidence="6 7">Fl201059</strain>
    </source>
</reference>
<dbReference type="InterPro" id="IPR009003">
    <property type="entry name" value="Peptidase_S1_PA"/>
</dbReference>
<evidence type="ECO:0000259" key="4">
    <source>
        <dbReference type="Pfam" id="PF07731"/>
    </source>
</evidence>
<dbReference type="Gene3D" id="2.60.40.420">
    <property type="entry name" value="Cupredoxins - blue copper proteins"/>
    <property type="match status" value="3"/>
</dbReference>
<protein>
    <submittedName>
        <fullName evidence="6">Conidial pigment biosynthesis oxidase arb2 brown2</fullName>
    </submittedName>
</protein>
<dbReference type="InterPro" id="IPR001128">
    <property type="entry name" value="Cyt_P450"/>
</dbReference>
<dbReference type="InterPro" id="IPR036396">
    <property type="entry name" value="Cyt_P450_sf"/>
</dbReference>
<dbReference type="Pfam" id="PF07731">
    <property type="entry name" value="Cu-oxidase_2"/>
    <property type="match status" value="1"/>
</dbReference>
<evidence type="ECO:0000313" key="6">
    <source>
        <dbReference type="EMBL" id="KPA38025.1"/>
    </source>
</evidence>
<dbReference type="CDD" id="cd13876">
    <property type="entry name" value="CuRO_2_Abr2_like"/>
    <property type="match status" value="1"/>
</dbReference>
<dbReference type="PANTHER" id="PTHR47582:SF1">
    <property type="entry name" value="P450, PUTATIVE (EUROFUNG)-RELATED"/>
    <property type="match status" value="1"/>
</dbReference>
<comment type="similarity">
    <text evidence="1">Belongs to the multicopper oxidase family.</text>
</comment>
<dbReference type="CDD" id="cd11040">
    <property type="entry name" value="CYP7_CYP8-like"/>
    <property type="match status" value="1"/>
</dbReference>
<dbReference type="Proteomes" id="UP000037904">
    <property type="component" value="Unassembled WGS sequence"/>
</dbReference>
<evidence type="ECO:0000313" key="7">
    <source>
        <dbReference type="Proteomes" id="UP000037904"/>
    </source>
</evidence>
<dbReference type="InterPro" id="IPR011707">
    <property type="entry name" value="Cu-oxidase-like_N"/>
</dbReference>
<name>A0A0N0DCD7_FUSLA</name>
<dbReference type="SUPFAM" id="SSF50494">
    <property type="entry name" value="Trypsin-like serine proteases"/>
    <property type="match status" value="1"/>
</dbReference>
<accession>A0A0N0DCD7</accession>
<dbReference type="Gene3D" id="1.10.630.10">
    <property type="entry name" value="Cytochrome P450"/>
    <property type="match status" value="1"/>
</dbReference>
<gene>
    <name evidence="6" type="ORF">FLAG1_09148</name>
</gene>
<dbReference type="GO" id="GO:0016705">
    <property type="term" value="F:oxidoreductase activity, acting on paired donors, with incorporation or reduction of molecular oxygen"/>
    <property type="evidence" value="ECO:0007669"/>
    <property type="project" value="InterPro"/>
</dbReference>
<dbReference type="InterPro" id="IPR008972">
    <property type="entry name" value="Cupredoxin"/>
</dbReference>
<keyword evidence="2" id="KW-0472">Membrane</keyword>
<evidence type="ECO:0000259" key="3">
    <source>
        <dbReference type="Pfam" id="PF00394"/>
    </source>
</evidence>
<dbReference type="InterPro" id="IPR053007">
    <property type="entry name" value="CYP450_monoxygenase_sec-met"/>
</dbReference>
<feature type="domain" description="Plastocyanin-like" evidence="5">
    <location>
        <begin position="646"/>
        <end position="758"/>
    </location>
</feature>
<dbReference type="GO" id="GO:0005506">
    <property type="term" value="F:iron ion binding"/>
    <property type="evidence" value="ECO:0007669"/>
    <property type="project" value="InterPro"/>
</dbReference>
<keyword evidence="2" id="KW-0812">Transmembrane</keyword>
<dbReference type="InterPro" id="IPR043504">
    <property type="entry name" value="Peptidase_S1_PA_chymotrypsin"/>
</dbReference>
<dbReference type="PANTHER" id="PTHR47582">
    <property type="entry name" value="P450, PUTATIVE (EUROFUNG)-RELATED"/>
    <property type="match status" value="1"/>
</dbReference>
<dbReference type="SUPFAM" id="SSF49503">
    <property type="entry name" value="Cupredoxins"/>
    <property type="match status" value="3"/>
</dbReference>
<dbReference type="GO" id="GO:0020037">
    <property type="term" value="F:heme binding"/>
    <property type="evidence" value="ECO:0007669"/>
    <property type="project" value="InterPro"/>
</dbReference>
<dbReference type="CDD" id="cd13850">
    <property type="entry name" value="CuRO_1_Abr2_like"/>
    <property type="match status" value="1"/>
</dbReference>
<feature type="domain" description="Plastocyanin-like" evidence="4">
    <location>
        <begin position="1024"/>
        <end position="1136"/>
    </location>
</feature>
<dbReference type="SUPFAM" id="SSF48264">
    <property type="entry name" value="Cytochrome P450"/>
    <property type="match status" value="1"/>
</dbReference>
<evidence type="ECO:0000259" key="5">
    <source>
        <dbReference type="Pfam" id="PF07732"/>
    </source>
</evidence>
<dbReference type="Gene3D" id="2.40.10.10">
    <property type="entry name" value="Trypsin-like serine proteases"/>
    <property type="match status" value="1"/>
</dbReference>
<dbReference type="GO" id="GO:0004497">
    <property type="term" value="F:monooxygenase activity"/>
    <property type="evidence" value="ECO:0007669"/>
    <property type="project" value="InterPro"/>
</dbReference>
<evidence type="ECO:0000256" key="2">
    <source>
        <dbReference type="SAM" id="Phobius"/>
    </source>
</evidence>
<sequence length="1166" mass="130800">MLREVLYGAAGFVLFAYTLEWLFSMFDDPREPKRLQSKIPLFGHLLGMIKYSSGYHGITSKQTDQEIYTVAIFNTKLYVAKTARLIPLIQRSKTLSFRPFMQTAAKHMGDANPATFEVFGSEWVDSFSHAHKHSLAPGPNLDEQNLRMGDRALIDIEELLPREKNSVRKVFLLKWARYAVVQASACGILGVEHPFRDPKIDEAFWKWQDYMPLHLINLDITGKGYAAREIVFDAFRKYNKNIPLDVSAVYMARLRTMQEAGIDEDDICKQQATFGTAAFANTVPIMFWTIYELFSRPDLLDEVRREVTEQTVSGNKETGFVVDVAALKTKCPLLLSVYQETQRTRHIHANIRKVTEDTLLDDKYLLKAGQFVMMPGQPVHTNQTTWGESADVFDPYRFMPKDESDKKAVASSSFVAWGAPPHLCPARQFASTEIMIVVALLSVRCDMAPASGQWAKSPALNTGDMATVYTPKKDIELEDPIVPKMRDMSLSESTESTQNGITSSVEKIIPSKTGLLSESESEPWQRAIEKVVRCVVSVKFSHPYAFDTEISKTSEATGFIVDAERGLVLTNRHVVGPGPFSGYIVFNNQEEVEVHPIYRDPIHDFGFLKFDPKAVKYMELTAMELRPDLAKVGTEIKVIGNDSGENQWSAADGHGRPVFAINGQTPGPLITATEGEEVEVFVNNQLATETTMHWHGVYQVDRPWNDGVPGVTQYSIQPRDNYTYRFTVQQQYGSYFYHGHFGPAFADGQRGPIWIEPAAWRPRPYQAISSLPQDLKGMKRAEANPRHIVISDWNAEPMDILLIMYRDTGIVPWCSNSIVMNGKVCEPTKGELEVVAAADGEEWIWINFIHSGAHHELQISIDEHEFYVVAADGEFVHPQKVHAANCNLGERISILVQLDKSPGDYAIRLTSLRTEQIIQGLGILRYPFETNNKEITKVPTTKPWVHLNGSLVSTSLTSMDEMKLAPFPARPPPPTSDETVKLFINMTGPSAWSLGLGSHQAFRQQLPPLLWQENSRGSTTLGDQNKLRNGSVVDIIFENGANVTTQHPFHKHNHKAWIIGTGHDGFPWATVQEAIDAGAADYFNLKDPPIRDGCRLGNATGDWTVIRYEITFPAASMLHCHMIHHFGAGQQIVLLEGVEAMAQIPEGVKQKVHADFVPNLRYGPLD</sequence>
<dbReference type="EMBL" id="JXCE01000327">
    <property type="protein sequence ID" value="KPA38025.1"/>
    <property type="molecule type" value="Genomic_DNA"/>
</dbReference>
<dbReference type="AlphaFoldDB" id="A0A0N0DCD7"/>
<evidence type="ECO:0000256" key="1">
    <source>
        <dbReference type="ARBA" id="ARBA00010609"/>
    </source>
</evidence>
<dbReference type="InterPro" id="IPR011706">
    <property type="entry name" value="Cu-oxidase_C"/>
</dbReference>
<feature type="domain" description="Plastocyanin-like" evidence="3">
    <location>
        <begin position="788"/>
        <end position="926"/>
    </location>
</feature>
<dbReference type="GO" id="GO:0005507">
    <property type="term" value="F:copper ion binding"/>
    <property type="evidence" value="ECO:0007669"/>
    <property type="project" value="InterPro"/>
</dbReference>
<dbReference type="Pfam" id="PF00067">
    <property type="entry name" value="p450"/>
    <property type="match status" value="1"/>
</dbReference>
<dbReference type="Pfam" id="PF00394">
    <property type="entry name" value="Cu-oxidase"/>
    <property type="match status" value="1"/>
</dbReference>
<dbReference type="Pfam" id="PF07732">
    <property type="entry name" value="Cu-oxidase_3"/>
    <property type="match status" value="1"/>
</dbReference>
<keyword evidence="2" id="KW-1133">Transmembrane helix</keyword>
<organism evidence="6 7">
    <name type="scientific">Fusarium langsethiae</name>
    <dbReference type="NCBI Taxonomy" id="179993"/>
    <lineage>
        <taxon>Eukaryota</taxon>
        <taxon>Fungi</taxon>
        <taxon>Dikarya</taxon>
        <taxon>Ascomycota</taxon>
        <taxon>Pezizomycotina</taxon>
        <taxon>Sordariomycetes</taxon>
        <taxon>Hypocreomycetidae</taxon>
        <taxon>Hypocreales</taxon>
        <taxon>Nectriaceae</taxon>
        <taxon>Fusarium</taxon>
    </lineage>
</organism>